<dbReference type="InterPro" id="IPR000182">
    <property type="entry name" value="GNAT_dom"/>
</dbReference>
<dbReference type="SUPFAM" id="SSF55729">
    <property type="entry name" value="Acyl-CoA N-acyltransferases (Nat)"/>
    <property type="match status" value="1"/>
</dbReference>
<sequence>MIDFRKATRDDLHLYYEWVNDKDVRANALNPEPIAWENHYQWYQNKLADSNTFLFVFEQDNIPVGQVRIDCREGFGYIDYSVDRNFRGKGYGKSMLGLVINYLQKDGREKVLYLKAVVKTQNIASVTVFKNLHFLQYGIENIQNNECIIFLYMLNKDGQSHIS</sequence>
<dbReference type="GO" id="GO:0016747">
    <property type="term" value="F:acyltransferase activity, transferring groups other than amino-acyl groups"/>
    <property type="evidence" value="ECO:0007669"/>
    <property type="project" value="InterPro"/>
</dbReference>
<accession>A0A6C0GLB5</accession>
<dbReference type="CDD" id="cd04301">
    <property type="entry name" value="NAT_SF"/>
    <property type="match status" value="1"/>
</dbReference>
<dbReference type="InterPro" id="IPR016181">
    <property type="entry name" value="Acyl_CoA_acyltransferase"/>
</dbReference>
<dbReference type="PROSITE" id="PS51186">
    <property type="entry name" value="GNAT"/>
    <property type="match status" value="1"/>
</dbReference>
<dbReference type="KEGG" id="rhoz:GXP67_20320"/>
<evidence type="ECO:0000259" key="1">
    <source>
        <dbReference type="PROSITE" id="PS51186"/>
    </source>
</evidence>
<dbReference type="Gene3D" id="3.40.630.30">
    <property type="match status" value="1"/>
</dbReference>
<evidence type="ECO:0000313" key="3">
    <source>
        <dbReference type="Proteomes" id="UP000480178"/>
    </source>
</evidence>
<dbReference type="Proteomes" id="UP000480178">
    <property type="component" value="Chromosome"/>
</dbReference>
<dbReference type="PANTHER" id="PTHR43415:SF3">
    <property type="entry name" value="GNAT-FAMILY ACETYLTRANSFERASE"/>
    <property type="match status" value="1"/>
</dbReference>
<keyword evidence="2" id="KW-0808">Transferase</keyword>
<dbReference type="RefSeq" id="WP_162444829.1">
    <property type="nucleotide sequence ID" value="NZ_CP048222.1"/>
</dbReference>
<gene>
    <name evidence="2" type="ORF">GXP67_20320</name>
</gene>
<feature type="domain" description="N-acetyltransferase" evidence="1">
    <location>
        <begin position="2"/>
        <end position="158"/>
    </location>
</feature>
<proteinExistence type="predicted"/>
<reference evidence="2 3" key="1">
    <citation type="submission" date="2020-01" db="EMBL/GenBank/DDBJ databases">
        <authorList>
            <person name="Kim M.K."/>
        </authorList>
    </citation>
    <scope>NUCLEOTIDE SEQUENCE [LARGE SCALE GENOMIC DNA]</scope>
    <source>
        <strain evidence="2 3">172606-1</strain>
    </source>
</reference>
<evidence type="ECO:0000313" key="2">
    <source>
        <dbReference type="EMBL" id="QHT68826.1"/>
    </source>
</evidence>
<dbReference type="Pfam" id="PF13302">
    <property type="entry name" value="Acetyltransf_3"/>
    <property type="match status" value="1"/>
</dbReference>
<dbReference type="AlphaFoldDB" id="A0A6C0GLB5"/>
<dbReference type="EMBL" id="CP048222">
    <property type="protein sequence ID" value="QHT68826.1"/>
    <property type="molecule type" value="Genomic_DNA"/>
</dbReference>
<dbReference type="PANTHER" id="PTHR43415">
    <property type="entry name" value="SPERMIDINE N(1)-ACETYLTRANSFERASE"/>
    <property type="match status" value="1"/>
</dbReference>
<keyword evidence="3" id="KW-1185">Reference proteome</keyword>
<organism evidence="2 3">
    <name type="scientific">Rhodocytophaga rosea</name>
    <dbReference type="NCBI Taxonomy" id="2704465"/>
    <lineage>
        <taxon>Bacteria</taxon>
        <taxon>Pseudomonadati</taxon>
        <taxon>Bacteroidota</taxon>
        <taxon>Cytophagia</taxon>
        <taxon>Cytophagales</taxon>
        <taxon>Rhodocytophagaceae</taxon>
        <taxon>Rhodocytophaga</taxon>
    </lineage>
</organism>
<name>A0A6C0GLB5_9BACT</name>
<protein>
    <submittedName>
        <fullName evidence="2">GNAT family N-acetyltransferase</fullName>
    </submittedName>
</protein>